<feature type="signal peptide" evidence="1">
    <location>
        <begin position="1"/>
        <end position="21"/>
    </location>
</feature>
<dbReference type="Gene3D" id="2.60.40.1090">
    <property type="entry name" value="Fimbrial-type adhesion domain"/>
    <property type="match status" value="1"/>
</dbReference>
<proteinExistence type="predicted"/>
<dbReference type="SUPFAM" id="SSF49401">
    <property type="entry name" value="Bacterial adhesins"/>
    <property type="match status" value="1"/>
</dbReference>
<dbReference type="PANTHER" id="PTHR33420:SF12">
    <property type="entry name" value="FIMBRIN-LIKE PROTEIN FIMI-RELATED"/>
    <property type="match status" value="1"/>
</dbReference>
<feature type="chain" id="PRO_5016821142" evidence="1">
    <location>
        <begin position="22"/>
        <end position="194"/>
    </location>
</feature>
<reference evidence="2 3" key="1">
    <citation type="submission" date="2018-06" db="EMBL/GenBank/DDBJ databases">
        <authorList>
            <consortium name="Pathogen Informatics"/>
            <person name="Doyle S."/>
        </authorList>
    </citation>
    <scope>NUCLEOTIDE SEQUENCE [LARGE SCALE GENOMIC DNA]</scope>
    <source>
        <strain evidence="2 3">NCTC12420</strain>
    </source>
</reference>
<keyword evidence="1" id="KW-0732">Signal</keyword>
<gene>
    <name evidence="2" type="primary">sbaF</name>
    <name evidence="2" type="ORF">NCTC12420_03896</name>
</gene>
<organism evidence="2 3">
    <name type="scientific">Salmonella enterica subsp. indica</name>
    <dbReference type="NCBI Taxonomy" id="59207"/>
    <lineage>
        <taxon>Bacteria</taxon>
        <taxon>Pseudomonadati</taxon>
        <taxon>Pseudomonadota</taxon>
        <taxon>Gammaproteobacteria</taxon>
        <taxon>Enterobacterales</taxon>
        <taxon>Enterobacteriaceae</taxon>
        <taxon>Salmonella</taxon>
    </lineage>
</organism>
<dbReference type="PANTHER" id="PTHR33420">
    <property type="entry name" value="FIMBRIAL SUBUNIT ELFA-RELATED"/>
    <property type="match status" value="1"/>
</dbReference>
<dbReference type="AlphaFoldDB" id="A0A379XU83"/>
<dbReference type="InterPro" id="IPR036937">
    <property type="entry name" value="Adhesion_dom_fimbrial_sf"/>
</dbReference>
<accession>A0A379XU83</accession>
<dbReference type="EMBL" id="UGYB01000001">
    <property type="protein sequence ID" value="SUI04061.1"/>
    <property type="molecule type" value="Genomic_DNA"/>
</dbReference>
<sequence length="194" mass="20274">MPRIFSLCLALLLTLSGHLLAAGTTQLTVKTTITPSTCTMQLYDSNNRPTTVIDIGDVYVPEIVKKTNVKRFSLVFSNCEGLIKSQALVTLSGQTGCGGTAGNGAGFKNSLSGTDAATGVAAEVWTTATPAGAGSTQLNCNTKPKSTVDVSGAIDEQTVSWPLSTRIVFETGKSIVDLQPGAFSTQTVFTVEYE</sequence>
<name>A0A379XU83_SALER</name>
<evidence type="ECO:0000313" key="3">
    <source>
        <dbReference type="Proteomes" id="UP000254220"/>
    </source>
</evidence>
<dbReference type="Proteomes" id="UP000254220">
    <property type="component" value="Unassembled WGS sequence"/>
</dbReference>
<dbReference type="GO" id="GO:0009289">
    <property type="term" value="C:pilus"/>
    <property type="evidence" value="ECO:0007669"/>
    <property type="project" value="InterPro"/>
</dbReference>
<evidence type="ECO:0000313" key="2">
    <source>
        <dbReference type="EMBL" id="SUI04061.1"/>
    </source>
</evidence>
<dbReference type="InterPro" id="IPR008966">
    <property type="entry name" value="Adhesion_dom_sf"/>
</dbReference>
<protein>
    <submittedName>
        <fullName evidence="2">Fimbrial protein</fullName>
    </submittedName>
</protein>
<dbReference type="InterPro" id="IPR050263">
    <property type="entry name" value="Bact_Fimbrial_Adh_Pro"/>
</dbReference>
<dbReference type="RefSeq" id="WP_023184428.1">
    <property type="nucleotide sequence ID" value="NZ_DADWZK010000005.1"/>
</dbReference>
<evidence type="ECO:0000256" key="1">
    <source>
        <dbReference type="SAM" id="SignalP"/>
    </source>
</evidence>
<dbReference type="GO" id="GO:0043709">
    <property type="term" value="P:cell adhesion involved in single-species biofilm formation"/>
    <property type="evidence" value="ECO:0007669"/>
    <property type="project" value="TreeGrafter"/>
</dbReference>